<dbReference type="Proteomes" id="UP000177103">
    <property type="component" value="Unassembled WGS sequence"/>
</dbReference>
<reference evidence="7 8" key="1">
    <citation type="journal article" date="2016" name="Nat. Commun.">
        <title>Thousands of microbial genomes shed light on interconnected biogeochemical processes in an aquifer system.</title>
        <authorList>
            <person name="Anantharaman K."/>
            <person name="Brown C.T."/>
            <person name="Hug L.A."/>
            <person name="Sharon I."/>
            <person name="Castelle C.J."/>
            <person name="Probst A.J."/>
            <person name="Thomas B.C."/>
            <person name="Singh A."/>
            <person name="Wilkins M.J."/>
            <person name="Karaoz U."/>
            <person name="Brodie E.L."/>
            <person name="Williams K.H."/>
            <person name="Hubbard S.S."/>
            <person name="Banfield J.F."/>
        </authorList>
    </citation>
    <scope>NUCLEOTIDE SEQUENCE [LARGE SCALE GENOMIC DNA]</scope>
</reference>
<feature type="transmembrane region" description="Helical" evidence="5">
    <location>
        <begin position="235"/>
        <end position="253"/>
    </location>
</feature>
<evidence type="ECO:0000256" key="5">
    <source>
        <dbReference type="SAM" id="Phobius"/>
    </source>
</evidence>
<evidence type="ECO:0000256" key="4">
    <source>
        <dbReference type="ARBA" id="ARBA00023136"/>
    </source>
</evidence>
<evidence type="ECO:0000256" key="2">
    <source>
        <dbReference type="ARBA" id="ARBA00022692"/>
    </source>
</evidence>
<feature type="transmembrane region" description="Helical" evidence="5">
    <location>
        <begin position="34"/>
        <end position="52"/>
    </location>
</feature>
<dbReference type="PANTHER" id="PTHR31310:SF7">
    <property type="entry name" value="PA-PHOSPHATASE RELATED-FAMILY PROTEIN DDB_G0268928"/>
    <property type="match status" value="1"/>
</dbReference>
<dbReference type="InterPro" id="IPR026841">
    <property type="entry name" value="Aur1/Ipt1"/>
</dbReference>
<dbReference type="Gene3D" id="1.20.144.10">
    <property type="entry name" value="Phosphatidic acid phosphatase type 2/haloperoxidase"/>
    <property type="match status" value="1"/>
</dbReference>
<feature type="transmembrane region" description="Helical" evidence="5">
    <location>
        <begin position="6"/>
        <end position="27"/>
    </location>
</feature>
<dbReference type="Pfam" id="PF14378">
    <property type="entry name" value="PAP2_3"/>
    <property type="match status" value="1"/>
</dbReference>
<dbReference type="PANTHER" id="PTHR31310">
    <property type="match status" value="1"/>
</dbReference>
<dbReference type="InterPro" id="IPR052185">
    <property type="entry name" value="IPC_Synthase-Related"/>
</dbReference>
<dbReference type="InterPro" id="IPR036938">
    <property type="entry name" value="PAP2/HPO_sf"/>
</dbReference>
<comment type="subcellular location">
    <subcellularLocation>
        <location evidence="1">Membrane</location>
        <topology evidence="1">Multi-pass membrane protein</topology>
    </subcellularLocation>
</comment>
<evidence type="ECO:0000256" key="1">
    <source>
        <dbReference type="ARBA" id="ARBA00004141"/>
    </source>
</evidence>
<evidence type="ECO:0000259" key="6">
    <source>
        <dbReference type="Pfam" id="PF14378"/>
    </source>
</evidence>
<feature type="transmembrane region" description="Helical" evidence="5">
    <location>
        <begin position="210"/>
        <end position="228"/>
    </location>
</feature>
<evidence type="ECO:0000313" key="8">
    <source>
        <dbReference type="Proteomes" id="UP000177103"/>
    </source>
</evidence>
<feature type="transmembrane region" description="Helical" evidence="5">
    <location>
        <begin position="259"/>
        <end position="278"/>
    </location>
</feature>
<dbReference type="EMBL" id="MHCQ01000039">
    <property type="protein sequence ID" value="OGY23795.1"/>
    <property type="molecule type" value="Genomic_DNA"/>
</dbReference>
<feature type="domain" description="Inositolphosphotransferase Aur1/Ipt1" evidence="6">
    <location>
        <begin position="85"/>
        <end position="274"/>
    </location>
</feature>
<proteinExistence type="predicted"/>
<protein>
    <recommendedName>
        <fullName evidence="6">Inositolphosphotransferase Aur1/Ipt1 domain-containing protein</fullName>
    </recommendedName>
</protein>
<feature type="transmembrane region" description="Helical" evidence="5">
    <location>
        <begin position="115"/>
        <end position="136"/>
    </location>
</feature>
<accession>A0A1G1W7Y9</accession>
<comment type="caution">
    <text evidence="7">The sequence shown here is derived from an EMBL/GenBank/DDBJ whole genome shotgun (WGS) entry which is preliminary data.</text>
</comment>
<organism evidence="7 8">
    <name type="scientific">Candidatus Woykebacteria bacterium RBG_13_40_7b</name>
    <dbReference type="NCBI Taxonomy" id="1802594"/>
    <lineage>
        <taxon>Bacteria</taxon>
        <taxon>Candidatus Woykeibacteriota</taxon>
    </lineage>
</organism>
<name>A0A1G1W7Y9_9BACT</name>
<feature type="transmembrane region" description="Helical" evidence="5">
    <location>
        <begin position="143"/>
        <end position="164"/>
    </location>
</feature>
<evidence type="ECO:0000313" key="7">
    <source>
        <dbReference type="EMBL" id="OGY23795.1"/>
    </source>
</evidence>
<gene>
    <name evidence="7" type="ORF">A2Y57_04750</name>
</gene>
<keyword evidence="3 5" id="KW-1133">Transmembrane helix</keyword>
<dbReference type="AlphaFoldDB" id="A0A1G1W7Y9"/>
<evidence type="ECO:0000256" key="3">
    <source>
        <dbReference type="ARBA" id="ARBA00022989"/>
    </source>
</evidence>
<dbReference type="SUPFAM" id="SSF48317">
    <property type="entry name" value="Acid phosphatase/Vanadium-dependent haloperoxidase"/>
    <property type="match status" value="1"/>
</dbReference>
<keyword evidence="2 5" id="KW-0812">Transmembrane</keyword>
<keyword evidence="4 5" id="KW-0472">Membrane</keyword>
<dbReference type="GO" id="GO:0016020">
    <property type="term" value="C:membrane"/>
    <property type="evidence" value="ECO:0007669"/>
    <property type="project" value="UniProtKB-SubCell"/>
</dbReference>
<sequence>MTKDRITLYLVFSYLFAVIVLMVVKHVTITPDRLFIFFLIAALALGKGKIFLRDWLPFLILLLSYEFLRGFADSFGSHVNITNIIAWEKSIFGFVPTVMLQESFYQPGHLNWYDIVAVTVYFLHFPLPLIGAFYLWIKDKKQYWKFVISLLILSFSAFLTFLIFPAAPPWLASKEGYLPGVQKIIENILSSLGTSWNLSYLYTNLNPNPVAAIPSLHAAYPWLLLLSLSFFNRKWIFILLPYSVLVWLSLVYFGEHYVVDLIIGVTYATASFLLVYRLREIKRLFGFFKRGSFTSRN</sequence>